<organism evidence="2 3">
    <name type="scientific">Acrocarpospora corrugata</name>
    <dbReference type="NCBI Taxonomy" id="35763"/>
    <lineage>
        <taxon>Bacteria</taxon>
        <taxon>Bacillati</taxon>
        <taxon>Actinomycetota</taxon>
        <taxon>Actinomycetes</taxon>
        <taxon>Streptosporangiales</taxon>
        <taxon>Streptosporangiaceae</taxon>
        <taxon>Acrocarpospora</taxon>
    </lineage>
</organism>
<feature type="transmembrane region" description="Helical" evidence="1">
    <location>
        <begin position="309"/>
        <end position="330"/>
    </location>
</feature>
<evidence type="ECO:0000313" key="3">
    <source>
        <dbReference type="Proteomes" id="UP000334990"/>
    </source>
</evidence>
<feature type="transmembrane region" description="Helical" evidence="1">
    <location>
        <begin position="81"/>
        <end position="105"/>
    </location>
</feature>
<name>A0A5M3VXD2_9ACTN</name>
<feature type="transmembrane region" description="Helical" evidence="1">
    <location>
        <begin position="375"/>
        <end position="399"/>
    </location>
</feature>
<feature type="transmembrane region" description="Helical" evidence="1">
    <location>
        <begin position="146"/>
        <end position="170"/>
    </location>
</feature>
<dbReference type="PRINTS" id="PR00173">
    <property type="entry name" value="EDTRNSPORT"/>
</dbReference>
<dbReference type="RefSeq" id="WP_155337799.1">
    <property type="nucleotide sequence ID" value="NZ_BAAABN010000042.1"/>
</dbReference>
<accession>A0A5M3VXD2</accession>
<feature type="transmembrane region" description="Helical" evidence="1">
    <location>
        <begin position="513"/>
        <end position="538"/>
    </location>
</feature>
<dbReference type="EMBL" id="BLAD01000051">
    <property type="protein sequence ID" value="GES01517.1"/>
    <property type="molecule type" value="Genomic_DNA"/>
</dbReference>
<protein>
    <recommendedName>
        <fullName evidence="4">ABC-2 type transport system permease protein</fullName>
    </recommendedName>
</protein>
<reference evidence="2 3" key="1">
    <citation type="submission" date="2019-10" db="EMBL/GenBank/DDBJ databases">
        <title>Whole genome shotgun sequence of Acrocarpospora corrugata NBRC 13972.</title>
        <authorList>
            <person name="Ichikawa N."/>
            <person name="Kimura A."/>
            <person name="Kitahashi Y."/>
            <person name="Komaki H."/>
            <person name="Oguchi A."/>
        </authorList>
    </citation>
    <scope>NUCLEOTIDE SEQUENCE [LARGE SCALE GENOMIC DNA]</scope>
    <source>
        <strain evidence="2 3">NBRC 13972</strain>
    </source>
</reference>
<feature type="transmembrane region" description="Helical" evidence="1">
    <location>
        <begin position="207"/>
        <end position="233"/>
    </location>
</feature>
<feature type="transmembrane region" description="Helical" evidence="1">
    <location>
        <begin position="12"/>
        <end position="33"/>
    </location>
</feature>
<feature type="transmembrane region" description="Helical" evidence="1">
    <location>
        <begin position="281"/>
        <end position="303"/>
    </location>
</feature>
<feature type="transmembrane region" description="Helical" evidence="1">
    <location>
        <begin position="111"/>
        <end position="134"/>
    </location>
</feature>
<dbReference type="Proteomes" id="UP000334990">
    <property type="component" value="Unassembled WGS sequence"/>
</dbReference>
<evidence type="ECO:0000256" key="1">
    <source>
        <dbReference type="SAM" id="Phobius"/>
    </source>
</evidence>
<evidence type="ECO:0000313" key="2">
    <source>
        <dbReference type="EMBL" id="GES01517.1"/>
    </source>
</evidence>
<gene>
    <name evidence="2" type="ORF">Acor_35810</name>
</gene>
<evidence type="ECO:0008006" key="4">
    <source>
        <dbReference type="Google" id="ProtNLM"/>
    </source>
</evidence>
<feature type="transmembrane region" description="Helical" evidence="1">
    <location>
        <begin position="558"/>
        <end position="578"/>
    </location>
</feature>
<proteinExistence type="predicted"/>
<keyword evidence="1" id="KW-0812">Transmembrane</keyword>
<keyword evidence="1" id="KW-0472">Membrane</keyword>
<feature type="transmembrane region" description="Helical" evidence="1">
    <location>
        <begin position="455"/>
        <end position="473"/>
    </location>
</feature>
<comment type="caution">
    <text evidence="2">The sequence shown here is derived from an EMBL/GenBank/DDBJ whole genome shotgun (WGS) entry which is preliminary data.</text>
</comment>
<dbReference type="AlphaFoldDB" id="A0A5M3VXD2"/>
<feature type="transmembrane region" description="Helical" evidence="1">
    <location>
        <begin position="420"/>
        <end position="443"/>
    </location>
</feature>
<feature type="transmembrane region" description="Helical" evidence="1">
    <location>
        <begin position="350"/>
        <end position="369"/>
    </location>
</feature>
<sequence>MKLRVLAHSINGARATGMILGGLAGLVLAAGTLAVSSSAALTAAVLAFWLFGWLLGPIYTGGGESIRPEHFALVPLRPARLALGLLGTAFVGVAPLVSLVAFVAITVHAAGLGVAAFLVSLPAVALQVVLVVVLSSLAIRTRTSAILAALVNAFMNVVLNQSWVLIWAAVEFDLLDHSLPPTLTTIAYALPSGWGLAAVEAADSGNWILAAGAILGLAALIAAALLAWARLLVRRTTTKPAHRPADGTTLDRLSAHSDVGAVAAKELRTWSRDLMRTHLHYFALFFGVLYCLAPLIIGWYGLLRWAGPIMVIMAAATSANLFALDGAALWLTLVNPGAERAEVRGRQAAWLIRVAPVAIVLTVAGTIVGGESWTWSWSLAILAATLGGGAGLIAVISVYNLIPVPEPARRTGNPLEAGNIFGQVLGVLLLATLTALPTAGVAWLGDQLDNPPLQWAAVIVGVASGILYTFWFGRLAHNRLRVTGPALLATMRNSNSTTTRKTAKPKLPPAKSALVTTLWIACWIPLFPQGLVPLYMIVNDSPQKLWFLALHLSPPYQIPTTIVMTAIGLTMLYFGTVIPRRYEGLNRSELLAE</sequence>
<feature type="transmembrane region" description="Helical" evidence="1">
    <location>
        <begin position="39"/>
        <end position="60"/>
    </location>
</feature>
<dbReference type="OrthoDB" id="2955510at2"/>
<keyword evidence="1" id="KW-1133">Transmembrane helix</keyword>
<keyword evidence="3" id="KW-1185">Reference proteome</keyword>